<dbReference type="PANTHER" id="PTHR43085">
    <property type="entry name" value="HEXOKINASE FAMILY MEMBER"/>
    <property type="match status" value="1"/>
</dbReference>
<dbReference type="PROSITE" id="PS00584">
    <property type="entry name" value="PFKB_KINASES_2"/>
    <property type="match status" value="1"/>
</dbReference>
<dbReference type="EMBL" id="SRYR01000003">
    <property type="protein sequence ID" value="TGY42379.1"/>
    <property type="molecule type" value="Genomic_DNA"/>
</dbReference>
<evidence type="ECO:0000256" key="5">
    <source>
        <dbReference type="ARBA" id="ARBA00022840"/>
    </source>
</evidence>
<keyword evidence="4 7" id="KW-0418">Kinase</keyword>
<dbReference type="InterPro" id="IPR029056">
    <property type="entry name" value="Ribokinase-like"/>
</dbReference>
<accession>A0A4S2DJK5</accession>
<dbReference type="PANTHER" id="PTHR43085:SF1">
    <property type="entry name" value="PSEUDOURIDINE KINASE-RELATED"/>
    <property type="match status" value="1"/>
</dbReference>
<comment type="similarity">
    <text evidence="1">Belongs to the carbohydrate kinase PfkB family.</text>
</comment>
<evidence type="ECO:0000259" key="6">
    <source>
        <dbReference type="Pfam" id="PF00294"/>
    </source>
</evidence>
<dbReference type="InterPro" id="IPR050306">
    <property type="entry name" value="PfkB_Carbo_kinase"/>
</dbReference>
<keyword evidence="5" id="KW-0067">ATP-binding</keyword>
<dbReference type="SUPFAM" id="SSF53613">
    <property type="entry name" value="Ribokinase-like"/>
    <property type="match status" value="1"/>
</dbReference>
<evidence type="ECO:0000256" key="2">
    <source>
        <dbReference type="ARBA" id="ARBA00022679"/>
    </source>
</evidence>
<reference evidence="7 8" key="1">
    <citation type="submission" date="2019-04" db="EMBL/GenBank/DDBJ databases">
        <title>Microbes associate with the intestines of laboratory mice.</title>
        <authorList>
            <person name="Navarre W."/>
            <person name="Wong E."/>
            <person name="Huang K."/>
            <person name="Tropini C."/>
            <person name="Ng K."/>
            <person name="Yu B."/>
        </authorList>
    </citation>
    <scope>NUCLEOTIDE SEQUENCE [LARGE SCALE GENOMIC DNA]</scope>
    <source>
        <strain evidence="7 8">NM50_B9-20</strain>
    </source>
</reference>
<protein>
    <submittedName>
        <fullName evidence="7">Sugar kinase</fullName>
    </submittedName>
</protein>
<dbReference type="Gene3D" id="3.40.1190.20">
    <property type="match status" value="1"/>
</dbReference>
<comment type="caution">
    <text evidence="7">The sequence shown here is derived from an EMBL/GenBank/DDBJ whole genome shotgun (WGS) entry which is preliminary data.</text>
</comment>
<keyword evidence="2" id="KW-0808">Transferase</keyword>
<name>A0A4S2DJK5_9CLOT</name>
<evidence type="ECO:0000313" key="8">
    <source>
        <dbReference type="Proteomes" id="UP000306888"/>
    </source>
</evidence>
<dbReference type="RefSeq" id="WP_136006647.1">
    <property type="nucleotide sequence ID" value="NZ_SRYR01000003.1"/>
</dbReference>
<evidence type="ECO:0000313" key="7">
    <source>
        <dbReference type="EMBL" id="TGY42379.1"/>
    </source>
</evidence>
<sequence>MSKVLLFGEAMALFTAQAEGKLEDVNLFGKSVAGAELNVCTGLVRLGHTVSYITRLGNDPLGLYVKKFIDKEKIGTEFITFDSLNKTGLMLKSKCSDGDPVTEYYRKGSAFSHITSEDIDRVDFEGVELLHVTGIPPALSLSAREATYKLIERAKEKGVYVTFDPNLRPALWESEEVMVNVLNDLAKKCDLILPGVAEGLILTGSDDVEKIADFYQNLGINEVVIKNGSKGAYVRSGNDSFEQPGFKVEKVVDTVGAGDGFAAGVLSGKLEGLSIKECAIRGNAIGAIQVTYSSDNEGLPTHDELKKFIEKRM</sequence>
<dbReference type="Proteomes" id="UP000306888">
    <property type="component" value="Unassembled WGS sequence"/>
</dbReference>
<keyword evidence="3" id="KW-0547">Nucleotide-binding</keyword>
<dbReference type="GO" id="GO:0005524">
    <property type="term" value="F:ATP binding"/>
    <property type="evidence" value="ECO:0007669"/>
    <property type="project" value="UniProtKB-KW"/>
</dbReference>
<evidence type="ECO:0000256" key="1">
    <source>
        <dbReference type="ARBA" id="ARBA00010688"/>
    </source>
</evidence>
<feature type="domain" description="Carbohydrate kinase PfkB" evidence="6">
    <location>
        <begin position="1"/>
        <end position="301"/>
    </location>
</feature>
<dbReference type="InterPro" id="IPR002173">
    <property type="entry name" value="Carboh/pur_kinase_PfkB_CS"/>
</dbReference>
<dbReference type="Pfam" id="PF00294">
    <property type="entry name" value="PfkB"/>
    <property type="match status" value="1"/>
</dbReference>
<proteinExistence type="inferred from homology"/>
<dbReference type="GO" id="GO:0016301">
    <property type="term" value="F:kinase activity"/>
    <property type="evidence" value="ECO:0007669"/>
    <property type="project" value="UniProtKB-KW"/>
</dbReference>
<organism evidence="7 8">
    <name type="scientific">Clostridium sartagoforme</name>
    <dbReference type="NCBI Taxonomy" id="84031"/>
    <lineage>
        <taxon>Bacteria</taxon>
        <taxon>Bacillati</taxon>
        <taxon>Bacillota</taxon>
        <taxon>Clostridia</taxon>
        <taxon>Eubacteriales</taxon>
        <taxon>Clostridiaceae</taxon>
        <taxon>Clostridium</taxon>
    </lineage>
</organism>
<keyword evidence="8" id="KW-1185">Reference proteome</keyword>
<evidence type="ECO:0000256" key="4">
    <source>
        <dbReference type="ARBA" id="ARBA00022777"/>
    </source>
</evidence>
<dbReference type="OrthoDB" id="9813569at2"/>
<dbReference type="InterPro" id="IPR011611">
    <property type="entry name" value="PfkB_dom"/>
</dbReference>
<gene>
    <name evidence="7" type="ORF">E5347_09170</name>
</gene>
<dbReference type="CDD" id="cd01166">
    <property type="entry name" value="KdgK"/>
    <property type="match status" value="1"/>
</dbReference>
<evidence type="ECO:0000256" key="3">
    <source>
        <dbReference type="ARBA" id="ARBA00022741"/>
    </source>
</evidence>
<dbReference type="AlphaFoldDB" id="A0A4S2DJK5"/>